<feature type="region of interest" description="Disordered" evidence="1">
    <location>
        <begin position="97"/>
        <end position="124"/>
    </location>
</feature>
<dbReference type="RefSeq" id="WP_157414735.1">
    <property type="nucleotide sequence ID" value="NZ_BAAAMK010000001.1"/>
</dbReference>
<reference evidence="3" key="1">
    <citation type="journal article" date="2019" name="Int. J. Syst. Evol. Microbiol.">
        <title>The Global Catalogue of Microorganisms (GCM) 10K type strain sequencing project: providing services to taxonomists for standard genome sequencing and annotation.</title>
        <authorList>
            <consortium name="The Broad Institute Genomics Platform"/>
            <consortium name="The Broad Institute Genome Sequencing Center for Infectious Disease"/>
            <person name="Wu L."/>
            <person name="Ma J."/>
        </authorList>
    </citation>
    <scope>NUCLEOTIDE SEQUENCE [LARGE SCALE GENOMIC DNA]</scope>
    <source>
        <strain evidence="3">JCM 13584</strain>
    </source>
</reference>
<gene>
    <name evidence="2" type="ORF">GCM10009717_05860</name>
</gene>
<name>A0ABP5BDZ6_9MICO</name>
<proteinExistence type="predicted"/>
<accession>A0ABP5BDZ6</accession>
<evidence type="ECO:0000313" key="2">
    <source>
        <dbReference type="EMBL" id="GAA1942343.1"/>
    </source>
</evidence>
<organism evidence="2 3">
    <name type="scientific">Agromyces allii</name>
    <dbReference type="NCBI Taxonomy" id="393607"/>
    <lineage>
        <taxon>Bacteria</taxon>
        <taxon>Bacillati</taxon>
        <taxon>Actinomycetota</taxon>
        <taxon>Actinomycetes</taxon>
        <taxon>Micrococcales</taxon>
        <taxon>Microbacteriaceae</taxon>
        <taxon>Agromyces</taxon>
    </lineage>
</organism>
<comment type="caution">
    <text evidence="2">The sequence shown here is derived from an EMBL/GenBank/DDBJ whole genome shotgun (WGS) entry which is preliminary data.</text>
</comment>
<evidence type="ECO:0000256" key="1">
    <source>
        <dbReference type="SAM" id="MobiDB-lite"/>
    </source>
</evidence>
<dbReference type="EMBL" id="BAAAMK010000001">
    <property type="protein sequence ID" value="GAA1942343.1"/>
    <property type="molecule type" value="Genomic_DNA"/>
</dbReference>
<dbReference type="Proteomes" id="UP001499954">
    <property type="component" value="Unassembled WGS sequence"/>
</dbReference>
<evidence type="ECO:0000313" key="3">
    <source>
        <dbReference type="Proteomes" id="UP001499954"/>
    </source>
</evidence>
<keyword evidence="3" id="KW-1185">Reference proteome</keyword>
<protein>
    <submittedName>
        <fullName evidence="2">Uncharacterized protein</fullName>
    </submittedName>
</protein>
<sequence>MSTKKSNAVLLKPSGEAPVWGKELGSSTSVDEEIASARDATLDEQKRLFRRLVRALYDQQFRVPAEDRDDPSDIPEWIATLAHWFGWSDELRDREHEKARADAAEVSEHEIKDALRKNEANSAR</sequence>